<reference evidence="4" key="1">
    <citation type="submission" date="2018-02" db="EMBL/GenBank/DDBJ databases">
        <authorList>
            <person name="Cohen D.B."/>
            <person name="Kent A.D."/>
        </authorList>
    </citation>
    <scope>NUCLEOTIDE SEQUENCE</scope>
</reference>
<dbReference type="InterPro" id="IPR000477">
    <property type="entry name" value="RT_dom"/>
</dbReference>
<dbReference type="InterPro" id="IPR026960">
    <property type="entry name" value="RVT-Znf"/>
</dbReference>
<feature type="domain" description="Reverse transcriptase" evidence="2">
    <location>
        <begin position="556"/>
        <end position="702"/>
    </location>
</feature>
<evidence type="ECO:0000259" key="2">
    <source>
        <dbReference type="Pfam" id="PF00078"/>
    </source>
</evidence>
<evidence type="ECO:0000256" key="1">
    <source>
        <dbReference type="SAM" id="MobiDB-lite"/>
    </source>
</evidence>
<evidence type="ECO:0000313" key="4">
    <source>
        <dbReference type="EMBL" id="SPD17866.1"/>
    </source>
</evidence>
<dbReference type="SUPFAM" id="SSF56672">
    <property type="entry name" value="DNA/RNA polymerases"/>
    <property type="match status" value="1"/>
</dbReference>
<organism evidence="4">
    <name type="scientific">Fagus sylvatica</name>
    <name type="common">Beechnut</name>
    <dbReference type="NCBI Taxonomy" id="28930"/>
    <lineage>
        <taxon>Eukaryota</taxon>
        <taxon>Viridiplantae</taxon>
        <taxon>Streptophyta</taxon>
        <taxon>Embryophyta</taxon>
        <taxon>Tracheophyta</taxon>
        <taxon>Spermatophyta</taxon>
        <taxon>Magnoliopsida</taxon>
        <taxon>eudicotyledons</taxon>
        <taxon>Gunneridae</taxon>
        <taxon>Pentapetalae</taxon>
        <taxon>rosids</taxon>
        <taxon>fabids</taxon>
        <taxon>Fagales</taxon>
        <taxon>Fagaceae</taxon>
        <taxon>Fagus</taxon>
    </lineage>
</organism>
<dbReference type="AlphaFoldDB" id="A0A2N9HV63"/>
<sequence>MHKQDFRFETEEPSHTSMACSDEVSLLTNHTLLQDATCTPGLIALTLTWTQTPLAISQKQFTGPINGPLSSIQPNSPGPPHTPDLALLIHANHPEKSNPVLYHTDPITQTQTHNLIFTLDTSPSTSTPTSADPNLSHSPLSENLIPSSQSSHNPKPKKRLRKEFGRIGRHLRQRLFCGFFRCEEVETRHNWKTDSILAVEDRLTQLEVANGAGQIVPTAGARFSGGLALGWTSLWKVSFKLTTPHIIHIDICSSLGDVFSISFIYGHPFLSQRKQVWDDLELLANQAAPKWLCIGDFNEVLTEEDKFTFKPKPIPSNFDLQQTLSHLSLAPIESKGLSHTWMNKRKADHFVMEKLDRAIGSIAWLETNPHYLVKNLPILCSDHGPILLDTECRPPFKHCTFCFKWMWTSHPECAKLIEKTWNTVAHSGSHAFCLKRKLDTIKTTFRAWNKTSFGKMEQTIEAKKDELRSIQEQLSTIEYVKKEREVVVKTKRRRNRIVQLKNDQDQWVTDADIPTLSIAQANHLNLPLSTEEIEQAVHQLGPLKTPSPDGIPATFYQLYWSTVRVDIINMVRAFFHSARGLRQGDPLSPYLFLLCANVLSCALLKQENTHHLKGVKIGRANQPLSHLLFADDSFLFFKHDKSSLNTVQSTLAWYSCLSGQNINLDKSELYCTPNMTDLDKSNLANFLGVRLVPSPGKYLGVNFKLKSGRIADFQDLIDKVSNKLQGWKAKLLSQAGRLTLINSVLNSIPIYTFSVFKAPHSICNKLDSIVNAFWWGHDPGYKKLHLTNWDTLTRPRQEGGLGIRKFKFMNTDFLAKQYWRICNNPNLLLTKTLKAKPGAHALLHNQVTKVADLINQADATWKANTVRQLYDKNTANLILGIPLPKFQSSQDLLIWPHSIFGHYQVKTAYALLHKDQTQALNAPRPGPIPPPKLWKNLWKLKLSNKLLTFTWKLMHHALPVKDVLNHRGIQCAATCMLCHTHTETLNHIFLLCTFARAVWLGAGINTSFLLESNISMIDWLSKLLESSEDSQNNLEALSLLITIAWCLWLHRNQVIF</sequence>
<dbReference type="PANTHER" id="PTHR33116:SF86">
    <property type="entry name" value="REVERSE TRANSCRIPTASE DOMAIN-CONTAINING PROTEIN"/>
    <property type="match status" value="1"/>
</dbReference>
<feature type="domain" description="Reverse transcriptase zinc-binding" evidence="3">
    <location>
        <begin position="903"/>
        <end position="999"/>
    </location>
</feature>
<evidence type="ECO:0000259" key="3">
    <source>
        <dbReference type="Pfam" id="PF13966"/>
    </source>
</evidence>
<dbReference type="Pfam" id="PF13966">
    <property type="entry name" value="zf-RVT"/>
    <property type="match status" value="1"/>
</dbReference>
<accession>A0A2N9HV63</accession>
<feature type="compositionally biased region" description="Low complexity" evidence="1">
    <location>
        <begin position="121"/>
        <end position="130"/>
    </location>
</feature>
<dbReference type="InterPro" id="IPR043502">
    <property type="entry name" value="DNA/RNA_pol_sf"/>
</dbReference>
<protein>
    <recommendedName>
        <fullName evidence="5">Reverse transcriptase domain-containing protein</fullName>
    </recommendedName>
</protein>
<feature type="region of interest" description="Disordered" evidence="1">
    <location>
        <begin position="119"/>
        <end position="159"/>
    </location>
</feature>
<dbReference type="SUPFAM" id="SSF56219">
    <property type="entry name" value="DNase I-like"/>
    <property type="match status" value="1"/>
</dbReference>
<name>A0A2N9HV63_FAGSY</name>
<dbReference type="InterPro" id="IPR036691">
    <property type="entry name" value="Endo/exonu/phosph_ase_sf"/>
</dbReference>
<evidence type="ECO:0008006" key="5">
    <source>
        <dbReference type="Google" id="ProtNLM"/>
    </source>
</evidence>
<dbReference type="PANTHER" id="PTHR33116">
    <property type="entry name" value="REVERSE TRANSCRIPTASE ZINC-BINDING DOMAIN-CONTAINING PROTEIN-RELATED-RELATED"/>
    <property type="match status" value="1"/>
</dbReference>
<dbReference type="Gene3D" id="3.60.10.10">
    <property type="entry name" value="Endonuclease/exonuclease/phosphatase"/>
    <property type="match status" value="1"/>
</dbReference>
<dbReference type="EMBL" id="OIVN01004522">
    <property type="protein sequence ID" value="SPD17866.1"/>
    <property type="molecule type" value="Genomic_DNA"/>
</dbReference>
<gene>
    <name evidence="4" type="ORF">FSB_LOCUS45748</name>
</gene>
<proteinExistence type="predicted"/>
<feature type="compositionally biased region" description="Polar residues" evidence="1">
    <location>
        <begin position="131"/>
        <end position="153"/>
    </location>
</feature>
<dbReference type="Pfam" id="PF00078">
    <property type="entry name" value="RVT_1"/>
    <property type="match status" value="1"/>
</dbReference>